<dbReference type="Gene3D" id="1.20.1250.20">
    <property type="entry name" value="MFS general substrate transporter like domains"/>
    <property type="match status" value="2"/>
</dbReference>
<dbReference type="GO" id="GO:0016020">
    <property type="term" value="C:membrane"/>
    <property type="evidence" value="ECO:0007669"/>
    <property type="project" value="UniProtKB-SubCell"/>
</dbReference>
<evidence type="ECO:0000256" key="4">
    <source>
        <dbReference type="ARBA" id="ARBA00023136"/>
    </source>
</evidence>
<dbReference type="OrthoDB" id="2261376at2759"/>
<evidence type="ECO:0000256" key="2">
    <source>
        <dbReference type="ARBA" id="ARBA00022692"/>
    </source>
</evidence>
<feature type="transmembrane region" description="Helical" evidence="5">
    <location>
        <begin position="177"/>
        <end position="194"/>
    </location>
</feature>
<keyword evidence="4 5" id="KW-0472">Membrane</keyword>
<dbReference type="Gene3D" id="1.10.286.90">
    <property type="entry name" value="MFS transporter, transmembrane helix TM10b"/>
    <property type="match status" value="1"/>
</dbReference>
<gene>
    <name evidence="6" type="ORF">LSAA_46</name>
</gene>
<dbReference type="Pfam" id="PF07690">
    <property type="entry name" value="MFS_1"/>
    <property type="match status" value="1"/>
</dbReference>
<sequence length="539" mass="60957">MDSVIKDYIGSFGRWQFITFFGASVVSIVGSMSTFLLSFTAFLPHNYRCLIPECETVENTQYNLSFAKFAIPEWEDKYNVKERRCNRYRSYSNSCEYSNFDTSNSYACMQHVFDNSQYHNSIIMEFDIPPCLDIPDHWPLKPSISRIQFLGFAFMFGSLIGSVLMGVISDKFGRKKTIFGSLVISSLLIIGGYWSKDLESYFILRLLNGIFNVSLFTNSFIILIEMADPSERAFYGIILNIPFAGGILTGMAIMCWFIIPESPRWLLSLGKKNDAINILLNGAILNGKTTSYKTLDNIKWYDEITRDKLELKEISKSVTVIKISLKLRNTVVGIASMCGRIGGICAPFIASLQDISMYLPFILMGFLAIISGLASFFLPETLGSKLPECINDIKELYSNSLRNSCVFKPKREIICNDEKHYEIERSIISKTRVPDIYVEAPTPKKTIHSRDRYLKIYKEDRLQGHLAKDSYLSRSNSPLTLIHREEIDDGAVHKNIAGPTLVLPKGASRKFSQLSPAPIDSPDAKRIGCFVMIPTLKSC</sequence>
<evidence type="ECO:0000256" key="3">
    <source>
        <dbReference type="ARBA" id="ARBA00022989"/>
    </source>
</evidence>
<dbReference type="InterPro" id="IPR011701">
    <property type="entry name" value="MFS"/>
</dbReference>
<dbReference type="AlphaFoldDB" id="A0A817FAS4"/>
<name>A0A817FAS4_LEPSM</name>
<keyword evidence="2 5" id="KW-0812">Transmembrane</keyword>
<evidence type="ECO:0000313" key="6">
    <source>
        <dbReference type="EMBL" id="CAF2740943.1"/>
    </source>
</evidence>
<feature type="transmembrane region" description="Helical" evidence="5">
    <location>
        <begin position="331"/>
        <end position="352"/>
    </location>
</feature>
<reference evidence="6" key="1">
    <citation type="submission" date="2021-02" db="EMBL/GenBank/DDBJ databases">
        <authorList>
            <person name="Bekaert M."/>
        </authorList>
    </citation>
    <scope>NUCLEOTIDE SEQUENCE</scope>
    <source>
        <strain evidence="6">IoA-00</strain>
    </source>
</reference>
<organism evidence="6 7">
    <name type="scientific">Lepeophtheirus salmonis</name>
    <name type="common">Salmon louse</name>
    <name type="synonym">Caligus salmonis</name>
    <dbReference type="NCBI Taxonomy" id="72036"/>
    <lineage>
        <taxon>Eukaryota</taxon>
        <taxon>Metazoa</taxon>
        <taxon>Ecdysozoa</taxon>
        <taxon>Arthropoda</taxon>
        <taxon>Crustacea</taxon>
        <taxon>Multicrustacea</taxon>
        <taxon>Hexanauplia</taxon>
        <taxon>Copepoda</taxon>
        <taxon>Siphonostomatoida</taxon>
        <taxon>Caligidae</taxon>
        <taxon>Lepeophtheirus</taxon>
    </lineage>
</organism>
<evidence type="ECO:0000256" key="5">
    <source>
        <dbReference type="SAM" id="Phobius"/>
    </source>
</evidence>
<comment type="caution">
    <text evidence="6">The sequence shown here is derived from an EMBL/GenBank/DDBJ whole genome shotgun (WGS) entry which is preliminary data.</text>
</comment>
<dbReference type="EMBL" id="CAJNVT010000007">
    <property type="protein sequence ID" value="CAF2740943.1"/>
    <property type="molecule type" value="Genomic_DNA"/>
</dbReference>
<feature type="transmembrane region" description="Helical" evidence="5">
    <location>
        <begin position="147"/>
        <end position="165"/>
    </location>
</feature>
<comment type="subcellular location">
    <subcellularLocation>
        <location evidence="1">Membrane</location>
        <topology evidence="1">Multi-pass membrane protein</topology>
    </subcellularLocation>
</comment>
<feature type="transmembrane region" description="Helical" evidence="5">
    <location>
        <begin position="206"/>
        <end position="227"/>
    </location>
</feature>
<evidence type="ECO:0000256" key="1">
    <source>
        <dbReference type="ARBA" id="ARBA00004141"/>
    </source>
</evidence>
<feature type="transmembrane region" description="Helical" evidence="5">
    <location>
        <begin position="20"/>
        <end position="43"/>
    </location>
</feature>
<keyword evidence="3 5" id="KW-1133">Transmembrane helix</keyword>
<keyword evidence="7" id="KW-1185">Reference proteome</keyword>
<dbReference type="PANTHER" id="PTHR24064">
    <property type="entry name" value="SOLUTE CARRIER FAMILY 22 MEMBER"/>
    <property type="match status" value="1"/>
</dbReference>
<protein>
    <submittedName>
        <fullName evidence="6">SLC22A4_5</fullName>
    </submittedName>
</protein>
<dbReference type="Proteomes" id="UP000675881">
    <property type="component" value="Unassembled WGS sequence"/>
</dbReference>
<dbReference type="GO" id="GO:0022857">
    <property type="term" value="F:transmembrane transporter activity"/>
    <property type="evidence" value="ECO:0007669"/>
    <property type="project" value="InterPro"/>
</dbReference>
<dbReference type="InterPro" id="IPR036259">
    <property type="entry name" value="MFS_trans_sf"/>
</dbReference>
<accession>A0A817FAS4</accession>
<feature type="transmembrane region" description="Helical" evidence="5">
    <location>
        <begin position="233"/>
        <end position="259"/>
    </location>
</feature>
<feature type="transmembrane region" description="Helical" evidence="5">
    <location>
        <begin position="358"/>
        <end position="378"/>
    </location>
</feature>
<evidence type="ECO:0000313" key="7">
    <source>
        <dbReference type="Proteomes" id="UP000675881"/>
    </source>
</evidence>
<dbReference type="SUPFAM" id="SSF103473">
    <property type="entry name" value="MFS general substrate transporter"/>
    <property type="match status" value="2"/>
</dbReference>
<proteinExistence type="predicted"/>